<feature type="chain" id="PRO_5037349451" evidence="5">
    <location>
        <begin position="22"/>
        <end position="119"/>
    </location>
</feature>
<dbReference type="AlphaFoldDB" id="A0A951U4G3"/>
<evidence type="ECO:0000256" key="4">
    <source>
        <dbReference type="ARBA" id="ARBA00023288"/>
    </source>
</evidence>
<evidence type="ECO:0000256" key="2">
    <source>
        <dbReference type="ARBA" id="ARBA00023136"/>
    </source>
</evidence>
<feature type="domain" description="C-type lysozyme inhibitor" evidence="6">
    <location>
        <begin position="32"/>
        <end position="94"/>
    </location>
</feature>
<reference evidence="7" key="2">
    <citation type="journal article" date="2022" name="Microbiol. Resour. Announc.">
        <title>Metagenome Sequencing to Explore Phylogenomics of Terrestrial Cyanobacteria.</title>
        <authorList>
            <person name="Ward R.D."/>
            <person name="Stajich J.E."/>
            <person name="Johansen J.R."/>
            <person name="Huntemann M."/>
            <person name="Clum A."/>
            <person name="Foster B."/>
            <person name="Foster B."/>
            <person name="Roux S."/>
            <person name="Palaniappan K."/>
            <person name="Varghese N."/>
            <person name="Mukherjee S."/>
            <person name="Reddy T.B.K."/>
            <person name="Daum C."/>
            <person name="Copeland A."/>
            <person name="Chen I.A."/>
            <person name="Ivanova N.N."/>
            <person name="Kyrpides N.C."/>
            <person name="Shapiro N."/>
            <person name="Eloe-Fadrosh E.A."/>
            <person name="Pietrasiak N."/>
        </authorList>
    </citation>
    <scope>NUCLEOTIDE SEQUENCE</scope>
    <source>
        <strain evidence="7">GSE-TBD4-15B</strain>
    </source>
</reference>
<proteinExistence type="predicted"/>
<sequence>MTSMTTAAGWVLLALALPATAQMPPSGNFYRYQCEGGKTFEVVYVPEQARLTLAGREPITLPQIETGSGARYSDGSITLLTKGTDAFIEEDGRRTYSGCAGLLSESGSASPAQPVRGLW</sequence>
<reference evidence="7" key="1">
    <citation type="submission" date="2021-05" db="EMBL/GenBank/DDBJ databases">
        <authorList>
            <person name="Pietrasiak N."/>
            <person name="Ward R."/>
            <person name="Stajich J.E."/>
            <person name="Kurbessoian T."/>
        </authorList>
    </citation>
    <scope>NUCLEOTIDE SEQUENCE</scope>
    <source>
        <strain evidence="7">GSE-TBD4-15B</strain>
    </source>
</reference>
<keyword evidence="4" id="KW-0449">Lipoprotein</keyword>
<evidence type="ECO:0000313" key="7">
    <source>
        <dbReference type="EMBL" id="MBW4464432.1"/>
    </source>
</evidence>
<dbReference type="SUPFAM" id="SSF141488">
    <property type="entry name" value="YdhA-like"/>
    <property type="match status" value="1"/>
</dbReference>
<dbReference type="Gene3D" id="2.40.128.200">
    <property type="match status" value="1"/>
</dbReference>
<accession>A0A951U4G3</accession>
<gene>
    <name evidence="7" type="ORF">KME07_03200</name>
</gene>
<dbReference type="Proteomes" id="UP000707356">
    <property type="component" value="Unassembled WGS sequence"/>
</dbReference>
<evidence type="ECO:0000256" key="5">
    <source>
        <dbReference type="SAM" id="SignalP"/>
    </source>
</evidence>
<dbReference type="InterPro" id="IPR018660">
    <property type="entry name" value="MliC"/>
</dbReference>
<keyword evidence="1 5" id="KW-0732">Signal</keyword>
<evidence type="ECO:0000256" key="3">
    <source>
        <dbReference type="ARBA" id="ARBA00023139"/>
    </source>
</evidence>
<dbReference type="EMBL" id="JAHHHV010000012">
    <property type="protein sequence ID" value="MBW4464432.1"/>
    <property type="molecule type" value="Genomic_DNA"/>
</dbReference>
<protein>
    <submittedName>
        <fullName evidence="7">MliC family protein</fullName>
    </submittedName>
</protein>
<organism evidence="7 8">
    <name type="scientific">Pegethrix bostrychoides GSE-TBD4-15B</name>
    <dbReference type="NCBI Taxonomy" id="2839662"/>
    <lineage>
        <taxon>Bacteria</taxon>
        <taxon>Bacillati</taxon>
        <taxon>Cyanobacteriota</taxon>
        <taxon>Cyanophyceae</taxon>
        <taxon>Oculatellales</taxon>
        <taxon>Oculatellaceae</taxon>
        <taxon>Pegethrix</taxon>
    </lineage>
</organism>
<dbReference type="InterPro" id="IPR036328">
    <property type="entry name" value="MliC_sf"/>
</dbReference>
<evidence type="ECO:0000256" key="1">
    <source>
        <dbReference type="ARBA" id="ARBA00022729"/>
    </source>
</evidence>
<comment type="caution">
    <text evidence="7">The sequence shown here is derived from an EMBL/GenBank/DDBJ whole genome shotgun (WGS) entry which is preliminary data.</text>
</comment>
<keyword evidence="2" id="KW-0472">Membrane</keyword>
<keyword evidence="3" id="KW-0564">Palmitate</keyword>
<evidence type="ECO:0000259" key="6">
    <source>
        <dbReference type="Pfam" id="PF09864"/>
    </source>
</evidence>
<feature type="signal peptide" evidence="5">
    <location>
        <begin position="1"/>
        <end position="21"/>
    </location>
</feature>
<evidence type="ECO:0000313" key="8">
    <source>
        <dbReference type="Proteomes" id="UP000707356"/>
    </source>
</evidence>
<dbReference type="Pfam" id="PF09864">
    <property type="entry name" value="MliC"/>
    <property type="match status" value="1"/>
</dbReference>
<name>A0A951U4G3_9CYAN</name>